<dbReference type="EMBL" id="JBHSWE010000001">
    <property type="protein sequence ID" value="MFC6673466.1"/>
    <property type="molecule type" value="Genomic_DNA"/>
</dbReference>
<evidence type="ECO:0000313" key="1">
    <source>
        <dbReference type="EMBL" id="MFC6673466.1"/>
    </source>
</evidence>
<dbReference type="Proteomes" id="UP001596422">
    <property type="component" value="Unassembled WGS sequence"/>
</dbReference>
<sequence>MPEQTPEMLLEAAALLRRQDVVLSPAEDGGVTLMASRCPWPDLADLPWSTPELGRALAERCTGAGLEVGTMTPCADVDEWADLERLRTTLATDLREPQQALHKLIRELLR</sequence>
<accession>A0ABW2A7F5</accession>
<comment type="caution">
    <text evidence="1">The sequence shown here is derived from an EMBL/GenBank/DDBJ whole genome shotgun (WGS) entry which is preliminary data.</text>
</comment>
<dbReference type="SUPFAM" id="SSF53448">
    <property type="entry name" value="Nucleotide-diphospho-sugar transferases"/>
    <property type="match status" value="1"/>
</dbReference>
<proteinExistence type="predicted"/>
<dbReference type="InterPro" id="IPR029044">
    <property type="entry name" value="Nucleotide-diphossugar_trans"/>
</dbReference>
<protein>
    <submittedName>
        <fullName evidence="1">DUF2064 domain-containing protein</fullName>
    </submittedName>
</protein>
<name>A0ABW2A7F5_9GAMM</name>
<gene>
    <name evidence="1" type="ORF">ACFQDL_27795</name>
</gene>
<dbReference type="Pfam" id="PF09837">
    <property type="entry name" value="DUF2064"/>
    <property type="match status" value="1"/>
</dbReference>
<reference evidence="2" key="1">
    <citation type="journal article" date="2019" name="Int. J. Syst. Evol. Microbiol.">
        <title>The Global Catalogue of Microorganisms (GCM) 10K type strain sequencing project: providing services to taxonomists for standard genome sequencing and annotation.</title>
        <authorList>
            <consortium name="The Broad Institute Genomics Platform"/>
            <consortium name="The Broad Institute Genome Sequencing Center for Infectious Disease"/>
            <person name="Wu L."/>
            <person name="Ma J."/>
        </authorList>
    </citation>
    <scope>NUCLEOTIDE SEQUENCE [LARGE SCALE GENOMIC DNA]</scope>
    <source>
        <strain evidence="2">NBRC 111756</strain>
    </source>
</reference>
<dbReference type="PANTHER" id="PTHR36529:SF1">
    <property type="entry name" value="GLYCOSYLTRANSFERASE"/>
    <property type="match status" value="1"/>
</dbReference>
<organism evidence="1 2">
    <name type="scientific">Marinobacterium aestuariivivens</name>
    <dbReference type="NCBI Taxonomy" id="1698799"/>
    <lineage>
        <taxon>Bacteria</taxon>
        <taxon>Pseudomonadati</taxon>
        <taxon>Pseudomonadota</taxon>
        <taxon>Gammaproteobacteria</taxon>
        <taxon>Oceanospirillales</taxon>
        <taxon>Oceanospirillaceae</taxon>
        <taxon>Marinobacterium</taxon>
    </lineage>
</organism>
<dbReference type="Gene3D" id="3.90.550.10">
    <property type="entry name" value="Spore Coat Polysaccharide Biosynthesis Protein SpsA, Chain A"/>
    <property type="match status" value="1"/>
</dbReference>
<dbReference type="PANTHER" id="PTHR36529">
    <property type="entry name" value="SLL1095 PROTEIN"/>
    <property type="match status" value="1"/>
</dbReference>
<evidence type="ECO:0000313" key="2">
    <source>
        <dbReference type="Proteomes" id="UP001596422"/>
    </source>
</evidence>
<keyword evidence="2" id="KW-1185">Reference proteome</keyword>
<dbReference type="InterPro" id="IPR018641">
    <property type="entry name" value="Trfase_1_rSAM/seldom-assoc"/>
</dbReference>
<dbReference type="RefSeq" id="WP_379911871.1">
    <property type="nucleotide sequence ID" value="NZ_JBHSWE010000001.1"/>
</dbReference>